<name>A0ABW3GGH8_9PROT</name>
<feature type="domain" description="Ice-binding protein C-terminal" evidence="2">
    <location>
        <begin position="264"/>
        <end position="286"/>
    </location>
</feature>
<feature type="chain" id="PRO_5046675641" evidence="1">
    <location>
        <begin position="22"/>
        <end position="291"/>
    </location>
</feature>
<sequence>MKLKLLICSTLLAMTAMSAEAGNFQTLTNGNGTNVSAALGGFVQGSNNQNADKLYIETVSATYLTGYDDVSTSFADGGSGDIVASLINYRTFSAGTTLSTGTLTLVDWKVTRGVDLAPGSAQADIFDFVYRDSADNTLVFGTRYLNREDNSEEANYLYRYGFTGYNTAAAWTYSSDYDLRMYQAAKTDSTAGGSVFALSEGTVRQMGDFSLTEENPWSGLFLVKTDATAYTLGAKAIGFYQAGEEGQDPAGGFIGGFVPTTVTPVPEPENFALMMLGLGVIAAARRQKKQA</sequence>
<protein>
    <submittedName>
        <fullName evidence="3">PEP-CTERM sorting domain-containing protein</fullName>
    </submittedName>
</protein>
<dbReference type="Pfam" id="PF07589">
    <property type="entry name" value="PEP-CTERM"/>
    <property type="match status" value="1"/>
</dbReference>
<accession>A0ABW3GGH8</accession>
<keyword evidence="4" id="KW-1185">Reference proteome</keyword>
<dbReference type="RefSeq" id="WP_379075537.1">
    <property type="nucleotide sequence ID" value="NZ_JBHTJW010000002.1"/>
</dbReference>
<dbReference type="Proteomes" id="UP001597106">
    <property type="component" value="Unassembled WGS sequence"/>
</dbReference>
<proteinExistence type="predicted"/>
<evidence type="ECO:0000313" key="3">
    <source>
        <dbReference type="EMBL" id="MFD0929724.1"/>
    </source>
</evidence>
<evidence type="ECO:0000313" key="4">
    <source>
        <dbReference type="Proteomes" id="UP001597106"/>
    </source>
</evidence>
<dbReference type="EMBL" id="JBHTJW010000002">
    <property type="protein sequence ID" value="MFD0929724.1"/>
    <property type="molecule type" value="Genomic_DNA"/>
</dbReference>
<gene>
    <name evidence="3" type="ORF">ACFQ1T_08030</name>
</gene>
<evidence type="ECO:0000256" key="1">
    <source>
        <dbReference type="SAM" id="SignalP"/>
    </source>
</evidence>
<organism evidence="3 4">
    <name type="scientific">Methylophilus glucosoxydans</name>
    <dbReference type="NCBI Taxonomy" id="752553"/>
    <lineage>
        <taxon>Bacteria</taxon>
        <taxon>Pseudomonadati</taxon>
        <taxon>Pseudomonadota</taxon>
        <taxon>Betaproteobacteria</taxon>
        <taxon>Nitrosomonadales</taxon>
        <taxon>Methylophilaceae</taxon>
        <taxon>Methylophilus</taxon>
    </lineage>
</organism>
<comment type="caution">
    <text evidence="3">The sequence shown here is derived from an EMBL/GenBank/DDBJ whole genome shotgun (WGS) entry which is preliminary data.</text>
</comment>
<reference evidence="4" key="1">
    <citation type="journal article" date="2019" name="Int. J. Syst. Evol. Microbiol.">
        <title>The Global Catalogue of Microorganisms (GCM) 10K type strain sequencing project: providing services to taxonomists for standard genome sequencing and annotation.</title>
        <authorList>
            <consortium name="The Broad Institute Genomics Platform"/>
            <consortium name="The Broad Institute Genome Sequencing Center for Infectious Disease"/>
            <person name="Wu L."/>
            <person name="Ma J."/>
        </authorList>
    </citation>
    <scope>NUCLEOTIDE SEQUENCE [LARGE SCALE GENOMIC DNA]</scope>
    <source>
        <strain evidence="4">CCUG 59685</strain>
    </source>
</reference>
<feature type="signal peptide" evidence="1">
    <location>
        <begin position="1"/>
        <end position="21"/>
    </location>
</feature>
<evidence type="ECO:0000259" key="2">
    <source>
        <dbReference type="Pfam" id="PF07589"/>
    </source>
</evidence>
<dbReference type="InterPro" id="IPR013424">
    <property type="entry name" value="Ice-binding_C"/>
</dbReference>
<dbReference type="NCBIfam" id="TIGR02595">
    <property type="entry name" value="PEP_CTERM"/>
    <property type="match status" value="1"/>
</dbReference>
<keyword evidence="1" id="KW-0732">Signal</keyword>